<keyword evidence="2" id="KW-1185">Reference proteome</keyword>
<dbReference type="Proteomes" id="UP000694867">
    <property type="component" value="Unplaced"/>
</dbReference>
<evidence type="ECO:0000313" key="3">
    <source>
        <dbReference type="RefSeq" id="XP_018494654.1"/>
    </source>
</evidence>
<feature type="domain" description="MULE transposase" evidence="1">
    <location>
        <begin position="68"/>
        <end position="161"/>
    </location>
</feature>
<evidence type="ECO:0000313" key="2">
    <source>
        <dbReference type="Proteomes" id="UP000694867"/>
    </source>
</evidence>
<name>A0AAJ7PA07_9ACAR</name>
<dbReference type="Pfam" id="PF10551">
    <property type="entry name" value="MULE"/>
    <property type="match status" value="1"/>
</dbReference>
<dbReference type="AlphaFoldDB" id="A0AAJ7PA07"/>
<dbReference type="GeneID" id="108864134"/>
<protein>
    <submittedName>
        <fullName evidence="3">Uncharacterized protein LOC108864134</fullName>
    </submittedName>
</protein>
<reference evidence="3" key="1">
    <citation type="submission" date="2025-08" db="UniProtKB">
        <authorList>
            <consortium name="RefSeq"/>
        </authorList>
    </citation>
    <scope>IDENTIFICATION</scope>
</reference>
<sequence length="316" mass="35698">MKRRAEETQETPAQLINHVQSGASAAVQMEFPSRRTLAKVVNRVWKACASAPALPTDRAEWIGLVEKIYVDGTFSLSPKLFQQVFVVLAERSGFVFPVCYALLPNKSQASYTRMIQLLCTAWPHFKPTTVSLDFELGLINAFRTTFPDAEMNGCLFHLVKNMKGKLMDLGLVKRYNQDAEFALYARMIPAVAFFPPEHVDVAISELAPELPEELMPVLNYFEDNYVGRLRLAPGREVSRADPRFPIAMWSVYQRTLDGDGRTNNFAEAAHRRLQGEFGVDHPSLWKFIDGSRNVQQARDVDYWAGNYRPSVSTSAT</sequence>
<proteinExistence type="predicted"/>
<organism evidence="2 3">
    <name type="scientific">Galendromus occidentalis</name>
    <name type="common">western predatory mite</name>
    <dbReference type="NCBI Taxonomy" id="34638"/>
    <lineage>
        <taxon>Eukaryota</taxon>
        <taxon>Metazoa</taxon>
        <taxon>Ecdysozoa</taxon>
        <taxon>Arthropoda</taxon>
        <taxon>Chelicerata</taxon>
        <taxon>Arachnida</taxon>
        <taxon>Acari</taxon>
        <taxon>Parasitiformes</taxon>
        <taxon>Mesostigmata</taxon>
        <taxon>Gamasina</taxon>
        <taxon>Phytoseioidea</taxon>
        <taxon>Phytoseiidae</taxon>
        <taxon>Typhlodrominae</taxon>
        <taxon>Galendromus</taxon>
    </lineage>
</organism>
<evidence type="ECO:0000259" key="1">
    <source>
        <dbReference type="Pfam" id="PF10551"/>
    </source>
</evidence>
<dbReference type="KEGG" id="goe:108864134"/>
<gene>
    <name evidence="3" type="primary">LOC108864134</name>
</gene>
<dbReference type="InterPro" id="IPR018289">
    <property type="entry name" value="MULE_transposase_dom"/>
</dbReference>
<accession>A0AAJ7PA07</accession>
<dbReference type="RefSeq" id="XP_018494654.1">
    <property type="nucleotide sequence ID" value="XM_018639138.1"/>
</dbReference>